<evidence type="ECO:0000313" key="2">
    <source>
        <dbReference type="RefSeq" id="XP_075092499.1"/>
    </source>
</evidence>
<reference evidence="1" key="1">
    <citation type="journal article" date="2014" name="Nat. Commun.">
        <title>The tobacco genome sequence and its comparison with those of tomato and potato.</title>
        <authorList>
            <person name="Sierro N."/>
            <person name="Battey J.N."/>
            <person name="Ouadi S."/>
            <person name="Bakaher N."/>
            <person name="Bovet L."/>
            <person name="Willig A."/>
            <person name="Goepfert S."/>
            <person name="Peitsch M.C."/>
            <person name="Ivanov N.V."/>
        </authorList>
    </citation>
    <scope>NUCLEOTIDE SEQUENCE [LARGE SCALE GENOMIC DNA]</scope>
</reference>
<gene>
    <name evidence="2" type="primary">LOC142172726</name>
</gene>
<dbReference type="Proteomes" id="UP000790787">
    <property type="component" value="Chromosome 18"/>
</dbReference>
<dbReference type="RefSeq" id="XP_075092499.1">
    <property type="nucleotide sequence ID" value="XM_075236398.1"/>
</dbReference>
<proteinExistence type="predicted"/>
<protein>
    <submittedName>
        <fullName evidence="2">Uncharacterized protein LOC142172726</fullName>
    </submittedName>
</protein>
<reference evidence="2" key="2">
    <citation type="submission" date="2025-08" db="UniProtKB">
        <authorList>
            <consortium name="RefSeq"/>
        </authorList>
    </citation>
    <scope>IDENTIFICATION</scope>
    <source>
        <tissue evidence="2">Leaf</tissue>
    </source>
</reference>
<evidence type="ECO:0000313" key="1">
    <source>
        <dbReference type="Proteomes" id="UP000790787"/>
    </source>
</evidence>
<name>A0AC58T5Q0_TOBAC</name>
<organism evidence="1 2">
    <name type="scientific">Nicotiana tabacum</name>
    <name type="common">Common tobacco</name>
    <dbReference type="NCBI Taxonomy" id="4097"/>
    <lineage>
        <taxon>Eukaryota</taxon>
        <taxon>Viridiplantae</taxon>
        <taxon>Streptophyta</taxon>
        <taxon>Embryophyta</taxon>
        <taxon>Tracheophyta</taxon>
        <taxon>Spermatophyta</taxon>
        <taxon>Magnoliopsida</taxon>
        <taxon>eudicotyledons</taxon>
        <taxon>Gunneridae</taxon>
        <taxon>Pentapetalae</taxon>
        <taxon>asterids</taxon>
        <taxon>lamiids</taxon>
        <taxon>Solanales</taxon>
        <taxon>Solanaceae</taxon>
        <taxon>Nicotianoideae</taxon>
        <taxon>Nicotianeae</taxon>
        <taxon>Nicotiana</taxon>
    </lineage>
</organism>
<keyword evidence="1" id="KW-1185">Reference proteome</keyword>
<accession>A0AC58T5Q0</accession>
<sequence length="221" mass="25286">MKNKYPILLLADLFDRLGGAMMFTKIHLQIGYWQVRIAMGDEYKMTLPLTELLKKDMPWDWVPRRSEAFDALKKTIPSSFVLALPDWPSHSRNKELRQADLKEIKDMIKCHVEQYDEKPRQIQRQETERFNGMLEEYLRHFVTGSQKNWLKLLDAAQLCFNSPGSSSTNKKVKEKLPIDPPSAWGPEPESLGPVTAQESMTGSRYPVSALGPEAALRPKAG</sequence>